<dbReference type="EMBL" id="QEHR01000006">
    <property type="protein sequence ID" value="PVW14253.1"/>
    <property type="molecule type" value="Genomic_DNA"/>
</dbReference>
<comment type="caution">
    <text evidence="1">The sequence shown here is derived from an EMBL/GenBank/DDBJ whole genome shotgun (WGS) entry which is preliminary data.</text>
</comment>
<organism evidence="1 2">
    <name type="scientific">Marixanthomonas spongiae</name>
    <dbReference type="NCBI Taxonomy" id="2174845"/>
    <lineage>
        <taxon>Bacteria</taxon>
        <taxon>Pseudomonadati</taxon>
        <taxon>Bacteroidota</taxon>
        <taxon>Flavobacteriia</taxon>
        <taxon>Flavobacteriales</taxon>
        <taxon>Flavobacteriaceae</taxon>
        <taxon>Marixanthomonas</taxon>
    </lineage>
</organism>
<dbReference type="OrthoDB" id="1467310at2"/>
<sequence>MKNIITLLALIAIVGIGTAQEVKKNKYVLTGLDGNVIEATLYHDNGVVAQTGFYTLDNKLQGEWISYDTNGNKTAIANYDNGRKVGSWMFFQGESIKEVTYSNSRIAKVNTWEVTDTRVVSN</sequence>
<dbReference type="GO" id="GO:0016740">
    <property type="term" value="F:transferase activity"/>
    <property type="evidence" value="ECO:0007669"/>
    <property type="project" value="UniProtKB-KW"/>
</dbReference>
<dbReference type="AlphaFoldDB" id="A0A2U0HZG1"/>
<gene>
    <name evidence="1" type="ORF">DDV96_10625</name>
</gene>
<dbReference type="Gene3D" id="3.90.930.1">
    <property type="match status" value="1"/>
</dbReference>
<name>A0A2U0HZG1_9FLAO</name>
<keyword evidence="1" id="KW-0808">Transferase</keyword>
<accession>A0A2U0HZG1</accession>
<dbReference type="Proteomes" id="UP000245962">
    <property type="component" value="Unassembled WGS sequence"/>
</dbReference>
<proteinExistence type="predicted"/>
<keyword evidence="2" id="KW-1185">Reference proteome</keyword>
<reference evidence="1 2" key="1">
    <citation type="submission" date="2018-04" db="EMBL/GenBank/DDBJ databases">
        <title>Marixanthomonas spongiae HN-E44 sp. nov., isolated from a marine sponge.</title>
        <authorList>
            <person name="Luo L."/>
            <person name="Zhuang L."/>
        </authorList>
    </citation>
    <scope>NUCLEOTIDE SEQUENCE [LARGE SCALE GENOMIC DNA]</scope>
    <source>
        <strain evidence="1 2">HN-E44</strain>
    </source>
</reference>
<evidence type="ECO:0000313" key="1">
    <source>
        <dbReference type="EMBL" id="PVW14253.1"/>
    </source>
</evidence>
<dbReference type="SUPFAM" id="SSF82185">
    <property type="entry name" value="Histone H3 K4-specific methyltransferase SET7/9 N-terminal domain"/>
    <property type="match status" value="1"/>
</dbReference>
<protein>
    <submittedName>
        <fullName evidence="1">Nicotinic acid mononucleotide adenyltransferase</fullName>
    </submittedName>
</protein>
<dbReference type="RefSeq" id="WP_116694743.1">
    <property type="nucleotide sequence ID" value="NZ_QEHR01000006.1"/>
</dbReference>
<evidence type="ECO:0000313" key="2">
    <source>
        <dbReference type="Proteomes" id="UP000245962"/>
    </source>
</evidence>